<dbReference type="Pfam" id="PF00109">
    <property type="entry name" value="ketoacyl-synt"/>
    <property type="match status" value="1"/>
</dbReference>
<evidence type="ECO:0000313" key="7">
    <source>
        <dbReference type="EMBL" id="MBB4918520.1"/>
    </source>
</evidence>
<feature type="domain" description="Beta-ketoacyl synthase-like N-terminal" evidence="5">
    <location>
        <begin position="9"/>
        <end position="241"/>
    </location>
</feature>
<gene>
    <name evidence="7" type="ORF">FHS44_005650</name>
</gene>
<evidence type="ECO:0000256" key="1">
    <source>
        <dbReference type="ARBA" id="ARBA00008467"/>
    </source>
</evidence>
<dbReference type="PANTHER" id="PTHR11712">
    <property type="entry name" value="POLYKETIDE SYNTHASE-RELATED"/>
    <property type="match status" value="1"/>
</dbReference>
<organism evidence="7 8">
    <name type="scientific">Streptosporangium saharense</name>
    <dbReference type="NCBI Taxonomy" id="1706840"/>
    <lineage>
        <taxon>Bacteria</taxon>
        <taxon>Bacillati</taxon>
        <taxon>Actinomycetota</taxon>
        <taxon>Actinomycetes</taxon>
        <taxon>Streptosporangiales</taxon>
        <taxon>Streptosporangiaceae</taxon>
        <taxon>Streptosporangium</taxon>
    </lineage>
</organism>
<keyword evidence="8" id="KW-1185">Reference proteome</keyword>
<comment type="caution">
    <text evidence="7">The sequence shown here is derived from an EMBL/GenBank/DDBJ whole genome shotgun (WGS) entry which is preliminary data.</text>
</comment>
<dbReference type="InterPro" id="IPR000794">
    <property type="entry name" value="Beta-ketoacyl_synthase"/>
</dbReference>
<keyword evidence="2 4" id="KW-0808">Transferase</keyword>
<evidence type="ECO:0000313" key="8">
    <source>
        <dbReference type="Proteomes" id="UP000552644"/>
    </source>
</evidence>
<dbReference type="PANTHER" id="PTHR11712:SF322">
    <property type="entry name" value="POLYKETIDE BETA-KETOACYL SYNTHASE 2-RELATED"/>
    <property type="match status" value="1"/>
</dbReference>
<dbReference type="InterPro" id="IPR014030">
    <property type="entry name" value="Ketoacyl_synth_N"/>
</dbReference>
<reference evidence="7 8" key="1">
    <citation type="submission" date="2020-08" db="EMBL/GenBank/DDBJ databases">
        <title>Genomic Encyclopedia of Type Strains, Phase III (KMG-III): the genomes of soil and plant-associated and newly described type strains.</title>
        <authorList>
            <person name="Whitman W."/>
        </authorList>
    </citation>
    <scope>NUCLEOTIDE SEQUENCE [LARGE SCALE GENOMIC DNA]</scope>
    <source>
        <strain evidence="7 8">CECT 8840</strain>
    </source>
</reference>
<dbReference type="InterPro" id="IPR014031">
    <property type="entry name" value="Ketoacyl_synth_C"/>
</dbReference>
<evidence type="ECO:0000259" key="5">
    <source>
        <dbReference type="Pfam" id="PF00109"/>
    </source>
</evidence>
<dbReference type="Proteomes" id="UP000552644">
    <property type="component" value="Unassembled WGS sequence"/>
</dbReference>
<evidence type="ECO:0000259" key="6">
    <source>
        <dbReference type="Pfam" id="PF02801"/>
    </source>
</evidence>
<dbReference type="EMBL" id="JACHJP010000007">
    <property type="protein sequence ID" value="MBB4918520.1"/>
    <property type="molecule type" value="Genomic_DNA"/>
</dbReference>
<dbReference type="AlphaFoldDB" id="A0A7W7QRN4"/>
<accession>A0A7W7QRN4</accession>
<feature type="domain" description="Beta-ketoacyl synthase C-terminal" evidence="6">
    <location>
        <begin position="262"/>
        <end position="332"/>
    </location>
</feature>
<dbReference type="SUPFAM" id="SSF53901">
    <property type="entry name" value="Thiolase-like"/>
    <property type="match status" value="2"/>
</dbReference>
<dbReference type="InterPro" id="IPR016039">
    <property type="entry name" value="Thiolase-like"/>
</dbReference>
<evidence type="ECO:0000256" key="3">
    <source>
        <dbReference type="ARBA" id="ARBA00023315"/>
    </source>
</evidence>
<protein>
    <submittedName>
        <fullName evidence="7">3-oxoacyl-[acyl-carrier-protein] synthase II</fullName>
        <ecNumber evidence="7">2.3.1.179</ecNumber>
    </submittedName>
</protein>
<name>A0A7W7QRN4_9ACTN</name>
<comment type="similarity">
    <text evidence="1 4">Belongs to the thiolase-like superfamily. Beta-ketoacyl-ACP synthases family.</text>
</comment>
<sequence>MTTTVAVRPLTITACGVVSPAGLGLDVLGGALRSGVEEHAAPVSGFEDVVDGYPPRPAWAVPDLRVAEHLGRKGLRHIDRFTLLGLIACKLALDEYGRPLTDAERAETGVVMATNTGSLVSMLEVGRDTLLQEKPYLVNPARFPNVVTNACTGQIAIRNSLTGVNVVMSGGQAAGLAAVRFARTTIGDGRSRRLLVGGIEELSEVAAWGWHKSGALRDDAAVGEGAAAFLVEDGETVAAEGRTGLAELLGCEVGYYGARDAEGRLDGLRSGIERALDRSGLSPGEVDVVAVGATGQLGVEEIEERALQEVLGRPVPTVRVAETLGELYSASVPLQIAAVLALWRAEPADHARVALVTSIGGDGNAGCLVVRECR</sequence>
<evidence type="ECO:0000256" key="4">
    <source>
        <dbReference type="RuleBase" id="RU003694"/>
    </source>
</evidence>
<keyword evidence="3 7" id="KW-0012">Acyltransferase</keyword>
<proteinExistence type="inferred from homology"/>
<dbReference type="EC" id="2.3.1.179" evidence="7"/>
<evidence type="ECO:0000256" key="2">
    <source>
        <dbReference type="ARBA" id="ARBA00022679"/>
    </source>
</evidence>
<dbReference type="GO" id="GO:0006633">
    <property type="term" value="P:fatty acid biosynthetic process"/>
    <property type="evidence" value="ECO:0007669"/>
    <property type="project" value="TreeGrafter"/>
</dbReference>
<dbReference type="Gene3D" id="3.40.47.10">
    <property type="match status" value="2"/>
</dbReference>
<dbReference type="Pfam" id="PF02801">
    <property type="entry name" value="Ketoacyl-synt_C"/>
    <property type="match status" value="1"/>
</dbReference>
<dbReference type="GO" id="GO:0004315">
    <property type="term" value="F:3-oxoacyl-[acyl-carrier-protein] synthase activity"/>
    <property type="evidence" value="ECO:0007669"/>
    <property type="project" value="UniProtKB-EC"/>
</dbReference>
<dbReference type="RefSeq" id="WP_184719883.1">
    <property type="nucleotide sequence ID" value="NZ_JACHJP010000007.1"/>
</dbReference>